<organism evidence="3 4">
    <name type="scientific">Tessaracoccus flavescens</name>
    <dbReference type="NCBI Taxonomy" id="399497"/>
    <lineage>
        <taxon>Bacteria</taxon>
        <taxon>Bacillati</taxon>
        <taxon>Actinomycetota</taxon>
        <taxon>Actinomycetes</taxon>
        <taxon>Propionibacteriales</taxon>
        <taxon>Propionibacteriaceae</taxon>
        <taxon>Tessaracoccus</taxon>
    </lineage>
</organism>
<dbReference type="Proteomes" id="UP000712713">
    <property type="component" value="Unassembled WGS sequence"/>
</dbReference>
<dbReference type="GO" id="GO:0016747">
    <property type="term" value="F:acyltransferase activity, transferring groups other than amino-acyl groups"/>
    <property type="evidence" value="ECO:0007669"/>
    <property type="project" value="InterPro"/>
</dbReference>
<dbReference type="PROSITE" id="PS51186">
    <property type="entry name" value="GNAT"/>
    <property type="match status" value="1"/>
</dbReference>
<evidence type="ECO:0000313" key="4">
    <source>
        <dbReference type="Proteomes" id="UP000712713"/>
    </source>
</evidence>
<dbReference type="Gene3D" id="3.40.630.30">
    <property type="match status" value="1"/>
</dbReference>
<evidence type="ECO:0000259" key="2">
    <source>
        <dbReference type="PROSITE" id="PS51186"/>
    </source>
</evidence>
<keyword evidence="1" id="KW-1133">Transmembrane helix</keyword>
<dbReference type="SUPFAM" id="SSF55729">
    <property type="entry name" value="Acyl-CoA N-acyltransferases (Nat)"/>
    <property type="match status" value="1"/>
</dbReference>
<evidence type="ECO:0000256" key="1">
    <source>
        <dbReference type="SAM" id="Phobius"/>
    </source>
</evidence>
<accession>A0A921EP82</accession>
<feature type="transmembrane region" description="Helical" evidence="1">
    <location>
        <begin position="6"/>
        <end position="25"/>
    </location>
</feature>
<dbReference type="AlphaFoldDB" id="A0A921EP82"/>
<evidence type="ECO:0000313" key="3">
    <source>
        <dbReference type="EMBL" id="HJE51165.1"/>
    </source>
</evidence>
<reference evidence="3" key="1">
    <citation type="journal article" date="2021" name="PeerJ">
        <title>Extensive microbial diversity within the chicken gut microbiome revealed by metagenomics and culture.</title>
        <authorList>
            <person name="Gilroy R."/>
            <person name="Ravi A."/>
            <person name="Getino M."/>
            <person name="Pursley I."/>
            <person name="Horton D.L."/>
            <person name="Alikhan N.F."/>
            <person name="Baker D."/>
            <person name="Gharbi K."/>
            <person name="Hall N."/>
            <person name="Watson M."/>
            <person name="Adriaenssens E.M."/>
            <person name="Foster-Nyarko E."/>
            <person name="Jarju S."/>
            <person name="Secka A."/>
            <person name="Antonio M."/>
            <person name="Oren A."/>
            <person name="Chaudhuri R.R."/>
            <person name="La Ragione R."/>
            <person name="Hildebrand F."/>
            <person name="Pallen M.J."/>
        </authorList>
    </citation>
    <scope>NUCLEOTIDE SEQUENCE</scope>
    <source>
        <strain evidence="3">ChiGjej3B3-7470</strain>
    </source>
</reference>
<dbReference type="InterPro" id="IPR000182">
    <property type="entry name" value="GNAT_dom"/>
</dbReference>
<proteinExistence type="predicted"/>
<reference evidence="3" key="2">
    <citation type="submission" date="2021-09" db="EMBL/GenBank/DDBJ databases">
        <authorList>
            <person name="Gilroy R."/>
        </authorList>
    </citation>
    <scope>NUCLEOTIDE SEQUENCE</scope>
    <source>
        <strain evidence="3">ChiGjej3B3-7470</strain>
    </source>
</reference>
<gene>
    <name evidence="3" type="ORF">K8V15_04185</name>
</gene>
<feature type="transmembrane region" description="Helical" evidence="1">
    <location>
        <begin position="37"/>
        <end position="66"/>
    </location>
</feature>
<dbReference type="InterPro" id="IPR016181">
    <property type="entry name" value="Acyl_CoA_acyltransferase"/>
</dbReference>
<sequence length="200" mass="21771">MNWTEVVGYVASALIVLSFAMSSIVKIRTISLVGSAIYVVYGFLIGSIPIMLANGTIVIFHCIALWREFNKKTPLGATPIAPDAPFLTDFLNSHLADIRKHQPEFEDSPSDTAFVLMRDGMPAGAVMGQRDGETLNLTLDYVLPAYRDSQLGKWIYGDGKSVLRDHGIRRVAASPRTAGHRTYLQGVGFAEADGVLAKSL</sequence>
<protein>
    <submittedName>
        <fullName evidence="3">YgjV family protein</fullName>
    </submittedName>
</protein>
<keyword evidence="1" id="KW-0812">Transmembrane</keyword>
<name>A0A921EP82_9ACTN</name>
<keyword evidence="1" id="KW-0472">Membrane</keyword>
<dbReference type="EMBL" id="DYZF01000100">
    <property type="protein sequence ID" value="HJE51165.1"/>
    <property type="molecule type" value="Genomic_DNA"/>
</dbReference>
<feature type="domain" description="N-acetyltransferase" evidence="2">
    <location>
        <begin position="67"/>
        <end position="200"/>
    </location>
</feature>
<comment type="caution">
    <text evidence="3">The sequence shown here is derived from an EMBL/GenBank/DDBJ whole genome shotgun (WGS) entry which is preliminary data.</text>
</comment>
<dbReference type="CDD" id="cd04301">
    <property type="entry name" value="NAT_SF"/>
    <property type="match status" value="1"/>
</dbReference>
<dbReference type="Pfam" id="PF00583">
    <property type="entry name" value="Acetyltransf_1"/>
    <property type="match status" value="1"/>
</dbReference>